<dbReference type="PROSITE" id="PS50850">
    <property type="entry name" value="MFS"/>
    <property type="match status" value="1"/>
</dbReference>
<name>A0A1S9ZL07_9GAMM</name>
<feature type="transmembrane region" description="Helical" evidence="8">
    <location>
        <begin position="351"/>
        <end position="371"/>
    </location>
</feature>
<feature type="transmembrane region" description="Helical" evidence="8">
    <location>
        <begin position="255"/>
        <end position="276"/>
    </location>
</feature>
<keyword evidence="4" id="KW-1003">Cell membrane</keyword>
<dbReference type="Proteomes" id="UP000190322">
    <property type="component" value="Unassembled WGS sequence"/>
</dbReference>
<keyword evidence="5 8" id="KW-0812">Transmembrane</keyword>
<feature type="transmembrane region" description="Helical" evidence="8">
    <location>
        <begin position="139"/>
        <end position="164"/>
    </location>
</feature>
<sequence length="407" mass="44164">MTTTNNHDTKFPALWVMMLGVMVAIGPLSIDMYLPAFPSMAEDFGVSVSTIAKSVPAYFLGLVFGQLFYGPFSDRVGRVKPMYLGMTIFIIASIICAMTNNEYVLFAARTLQALGACVSAVVTRAAIRDTLNPVQSARAFSLMVLVMGIAPILAPSLGALILRVADWHGVFWFLAGFGVLNLLLTKFFLKETLKPENRNTRPMSESFGQYLSLMKDRTFMLPAVAAGLLQGAFFIYLSISSELFMVNYHLTEHQFAIAFGMNAFGFIALTQVNQFLTKRFHLVNLLRTGALIQLIAAAVLLILGLSFGGAANFYWVFASIFICIAGLGFTQPNATAIALAFQKKRAGLASALQGALQFSVGIFGGLLIGLFDLDPVTKLGITTSILVAIGTFMVFLIDPKLDLSSMD</sequence>
<evidence type="ECO:0000313" key="11">
    <source>
        <dbReference type="Proteomes" id="UP000190322"/>
    </source>
</evidence>
<comment type="subcellular location">
    <subcellularLocation>
        <location evidence="8">Cell inner membrane</location>
        <topology evidence="8">Multi-pass membrane protein</topology>
    </subcellularLocation>
    <subcellularLocation>
        <location evidence="1">Cell membrane</location>
        <topology evidence="1">Multi-pass membrane protein</topology>
    </subcellularLocation>
</comment>
<evidence type="ECO:0000256" key="4">
    <source>
        <dbReference type="ARBA" id="ARBA00022475"/>
    </source>
</evidence>
<evidence type="ECO:0000259" key="9">
    <source>
        <dbReference type="PROSITE" id="PS50850"/>
    </source>
</evidence>
<organism evidence="10 11">
    <name type="scientific">Moraxella canis</name>
    <dbReference type="NCBI Taxonomy" id="90239"/>
    <lineage>
        <taxon>Bacteria</taxon>
        <taxon>Pseudomonadati</taxon>
        <taxon>Pseudomonadota</taxon>
        <taxon>Gammaproteobacteria</taxon>
        <taxon>Moraxellales</taxon>
        <taxon>Moraxellaceae</taxon>
        <taxon>Moraxella</taxon>
    </lineage>
</organism>
<evidence type="ECO:0000256" key="2">
    <source>
        <dbReference type="ARBA" id="ARBA00006236"/>
    </source>
</evidence>
<dbReference type="NCBIfam" id="TIGR00710">
    <property type="entry name" value="efflux_Bcr_CflA"/>
    <property type="match status" value="1"/>
</dbReference>
<dbReference type="EMBL" id="MUXT01000005">
    <property type="protein sequence ID" value="OOR84205.1"/>
    <property type="molecule type" value="Genomic_DNA"/>
</dbReference>
<dbReference type="PANTHER" id="PTHR23502:SF132">
    <property type="entry name" value="POLYAMINE TRANSPORTER 2-RELATED"/>
    <property type="match status" value="1"/>
</dbReference>
<proteinExistence type="inferred from homology"/>
<dbReference type="InterPro" id="IPR020846">
    <property type="entry name" value="MFS_dom"/>
</dbReference>
<feature type="transmembrane region" description="Helical" evidence="8">
    <location>
        <begin position="377"/>
        <end position="397"/>
    </location>
</feature>
<dbReference type="CDD" id="cd17320">
    <property type="entry name" value="MFS_MdfA_MDR_like"/>
    <property type="match status" value="1"/>
</dbReference>
<evidence type="ECO:0000256" key="5">
    <source>
        <dbReference type="ARBA" id="ARBA00022692"/>
    </source>
</evidence>
<evidence type="ECO:0000313" key="10">
    <source>
        <dbReference type="EMBL" id="OOR84205.1"/>
    </source>
</evidence>
<feature type="transmembrane region" description="Helical" evidence="8">
    <location>
        <begin position="12"/>
        <end position="30"/>
    </location>
</feature>
<feature type="transmembrane region" description="Helical" evidence="8">
    <location>
        <begin position="313"/>
        <end position="330"/>
    </location>
</feature>
<dbReference type="GO" id="GO:0005886">
    <property type="term" value="C:plasma membrane"/>
    <property type="evidence" value="ECO:0007669"/>
    <property type="project" value="UniProtKB-SubCell"/>
</dbReference>
<keyword evidence="6 8" id="KW-1133">Transmembrane helix</keyword>
<reference evidence="10 11" key="1">
    <citation type="submission" date="2017-02" db="EMBL/GenBank/DDBJ databases">
        <title>Draft genome sequence of Moraxella canis CCUG 8415A type strain.</title>
        <authorList>
            <person name="Engstrom-Jakobsson H."/>
            <person name="Salva-Serra F."/>
            <person name="Thorell K."/>
            <person name="Gonzales-Siles L."/>
            <person name="Karlsson R."/>
            <person name="Boulund F."/>
            <person name="Engstrand L."/>
            <person name="Moore E."/>
        </authorList>
    </citation>
    <scope>NUCLEOTIDE SEQUENCE [LARGE SCALE GENOMIC DNA]</scope>
    <source>
        <strain evidence="10 11">CCUG 8415A</strain>
    </source>
</reference>
<dbReference type="SUPFAM" id="SSF103473">
    <property type="entry name" value="MFS general substrate transporter"/>
    <property type="match status" value="1"/>
</dbReference>
<keyword evidence="8" id="KW-0997">Cell inner membrane</keyword>
<evidence type="ECO:0000256" key="1">
    <source>
        <dbReference type="ARBA" id="ARBA00004651"/>
    </source>
</evidence>
<dbReference type="GO" id="GO:1990961">
    <property type="term" value="P:xenobiotic detoxification by transmembrane export across the plasma membrane"/>
    <property type="evidence" value="ECO:0007669"/>
    <property type="project" value="InterPro"/>
</dbReference>
<feature type="transmembrane region" description="Helical" evidence="8">
    <location>
        <begin position="288"/>
        <end position="307"/>
    </location>
</feature>
<dbReference type="GO" id="GO:0042910">
    <property type="term" value="F:xenobiotic transmembrane transporter activity"/>
    <property type="evidence" value="ECO:0007669"/>
    <property type="project" value="InterPro"/>
</dbReference>
<dbReference type="InterPro" id="IPR004812">
    <property type="entry name" value="Efflux_drug-R_Bcr/CmlA"/>
</dbReference>
<dbReference type="Pfam" id="PF07690">
    <property type="entry name" value="MFS_1"/>
    <property type="match status" value="1"/>
</dbReference>
<feature type="transmembrane region" description="Helical" evidence="8">
    <location>
        <begin position="50"/>
        <end position="69"/>
    </location>
</feature>
<comment type="caution">
    <text evidence="10">The sequence shown here is derived from an EMBL/GenBank/DDBJ whole genome shotgun (WGS) entry which is preliminary data.</text>
</comment>
<dbReference type="InterPro" id="IPR036259">
    <property type="entry name" value="MFS_trans_sf"/>
</dbReference>
<dbReference type="PANTHER" id="PTHR23502">
    <property type="entry name" value="MAJOR FACILITATOR SUPERFAMILY"/>
    <property type="match status" value="1"/>
</dbReference>
<dbReference type="Gene3D" id="1.20.1720.10">
    <property type="entry name" value="Multidrug resistance protein D"/>
    <property type="match status" value="1"/>
</dbReference>
<dbReference type="AlphaFoldDB" id="A0A1S9ZL07"/>
<comment type="similarity">
    <text evidence="2 8">Belongs to the major facilitator superfamily. Bcr/CmlA family.</text>
</comment>
<feature type="transmembrane region" description="Helical" evidence="8">
    <location>
        <begin position="106"/>
        <end position="127"/>
    </location>
</feature>
<protein>
    <recommendedName>
        <fullName evidence="8">Bcr/CflA family efflux transporter</fullName>
    </recommendedName>
</protein>
<accession>A0A1S9ZL07</accession>
<evidence type="ECO:0000256" key="3">
    <source>
        <dbReference type="ARBA" id="ARBA00022448"/>
    </source>
</evidence>
<dbReference type="RefSeq" id="WP_078255859.1">
    <property type="nucleotide sequence ID" value="NZ_MUXT01000005.1"/>
</dbReference>
<evidence type="ECO:0000256" key="7">
    <source>
        <dbReference type="ARBA" id="ARBA00023136"/>
    </source>
</evidence>
<feature type="transmembrane region" description="Helical" evidence="8">
    <location>
        <begin position="170"/>
        <end position="189"/>
    </location>
</feature>
<feature type="domain" description="Major facilitator superfamily (MFS) profile" evidence="9">
    <location>
        <begin position="15"/>
        <end position="402"/>
    </location>
</feature>
<evidence type="ECO:0000256" key="8">
    <source>
        <dbReference type="RuleBase" id="RU365088"/>
    </source>
</evidence>
<dbReference type="InterPro" id="IPR011701">
    <property type="entry name" value="MFS"/>
</dbReference>
<keyword evidence="3 8" id="KW-0813">Transport</keyword>
<feature type="transmembrane region" description="Helical" evidence="8">
    <location>
        <begin position="219"/>
        <end position="239"/>
    </location>
</feature>
<feature type="transmembrane region" description="Helical" evidence="8">
    <location>
        <begin position="81"/>
        <end position="100"/>
    </location>
</feature>
<evidence type="ECO:0000256" key="6">
    <source>
        <dbReference type="ARBA" id="ARBA00022989"/>
    </source>
</evidence>
<gene>
    <name evidence="10" type="ORF">B0180_04555</name>
</gene>
<keyword evidence="7 8" id="KW-0472">Membrane</keyword>